<dbReference type="InterPro" id="IPR039910">
    <property type="entry name" value="D15-like"/>
</dbReference>
<keyword evidence="3" id="KW-0934">Plastid</keyword>
<evidence type="ECO:0000256" key="1">
    <source>
        <dbReference type="ARBA" id="ARBA00022452"/>
    </source>
</evidence>
<dbReference type="PANTHER" id="PTHR12815">
    <property type="entry name" value="SORTING AND ASSEMBLY MACHINERY SAMM50 PROTEIN FAMILY MEMBER"/>
    <property type="match status" value="1"/>
</dbReference>
<reference evidence="3" key="1">
    <citation type="journal article" date="2018" name="PLoS ONE">
        <title>Plastid genome analysis of three Nemaliophycidae red algal species suggests environmental adaptation for iron limited habitats.</title>
        <authorList>
            <person name="Cho C.H."/>
            <person name="Choi J.W."/>
            <person name="Lam D.W."/>
            <person name="Kim K.M."/>
            <person name="Yoon H.S."/>
        </authorList>
    </citation>
    <scope>NUCLEOTIDE SEQUENCE</scope>
</reference>
<dbReference type="GeneID" id="29070190"/>
<dbReference type="EMBL" id="KX284726">
    <property type="protein sequence ID" value="AOM67688.1"/>
    <property type="molecule type" value="Genomic_DNA"/>
</dbReference>
<keyword evidence="1" id="KW-0472">Membrane</keyword>
<accession>A0A1C9CH21</accession>
<sequence>MFIMKNRAYNLRPTLTFYFLFYLLFTVVNFRKEWPTYRYNVYYPIVSIDKYSSKQKLSFFSLELTADKMYSLNKEILSQEIIINGISNATMRSQLMSFLSIPPNNNTIFDLKNVQNWVNRMKFSGFFLSVEYLVHTFGQHQAIQINVKVNPILKKICISNYKNKVIPYSYILFVFRQQLGYPLNFTQINKAIELISRWYHKRGYELATVKFISHNQLDKSIVIDIVEGIIKRVEIHVEDTKNICAIGKYILPRYTLLNTLNLKINSVFNSYSIENGLKELNQKHIIRSGTYKVNGEEDICVIIDLELKNNKVIYLSSQKIVFVDKAIEVLRRLFYFSSTQISKNKIFTSLVSQSIMQGLLLFKNPDIVLYPIMRNCHKNIAEVFSSQVVYKGLKAYKFFCSNVSPVPCNDFGLRYHIHNIGLDKNSLLIYASLPQSGHYYSLTYYTHVTNLLKDFQESITYKIVQESNLNSSVDYAFSQHKSEILKNIVGQYLSSEVLFLIKSSQRLNIGIYGNRELALSSTSYKYLHLYSLSNLHRLQSLLTNHKSESIFPKVQKLWNYNIESFIKFQWHVTFNNKAPKISWRKFSIKSVYLAPSKLFKRPNIFLADYNYSNKIMIAFEKSITIFKQKINILGFIMKVFGDGIYLPAVEQNLLIGPSVIRGYSERLCLLPKQFSKISLEYALPITSKSLVLLFMDYARGLNYCFCKEYSSTCTDLLSISYVPVSKHQISYGIGFHFQAPIKQIPPLRFEYGYNIDKTSCFHIRIKKQ</sequence>
<name>A0A1C9CH21_PALPL</name>
<dbReference type="Gene3D" id="3.10.20.310">
    <property type="entry name" value="membrane protein fhac"/>
    <property type="match status" value="1"/>
</dbReference>
<evidence type="ECO:0000256" key="2">
    <source>
        <dbReference type="ARBA" id="ARBA00022692"/>
    </source>
</evidence>
<dbReference type="RefSeq" id="YP_009294248.1">
    <property type="nucleotide sequence ID" value="NC_031147.1"/>
</dbReference>
<protein>
    <submittedName>
        <fullName evidence="3">Uncharacterized protein</fullName>
    </submittedName>
</protein>
<dbReference type="AlphaFoldDB" id="A0A1C9CH21"/>
<organism evidence="3">
    <name type="scientific">Palmaria palmata</name>
    <name type="common">Dulse</name>
    <name type="synonym">Rhodymenia palmata</name>
    <dbReference type="NCBI Taxonomy" id="2822"/>
    <lineage>
        <taxon>Eukaryota</taxon>
        <taxon>Rhodophyta</taxon>
        <taxon>Florideophyceae</taxon>
        <taxon>Nemaliophycidae</taxon>
        <taxon>Palmariales</taxon>
        <taxon>Palmariaceae</taxon>
        <taxon>Palmaria</taxon>
    </lineage>
</organism>
<keyword evidence="2" id="KW-0812">Transmembrane</keyword>
<proteinExistence type="predicted"/>
<dbReference type="Gene3D" id="2.40.160.50">
    <property type="entry name" value="membrane protein fhac: a member of the omp85/tpsb transporter family"/>
    <property type="match status" value="1"/>
</dbReference>
<geneLocation type="plastid" evidence="3"/>
<gene>
    <name evidence="3" type="primary">orf621</name>
    <name evidence="3" type="ORF">Palma_056</name>
</gene>
<dbReference type="PANTHER" id="PTHR12815:SF18">
    <property type="entry name" value="SORTING AND ASSEMBLY MACHINERY COMPONENT 50 HOMOLOG"/>
    <property type="match status" value="1"/>
</dbReference>
<evidence type="ECO:0000313" key="3">
    <source>
        <dbReference type="EMBL" id="AOM67688.1"/>
    </source>
</evidence>
<keyword evidence="1" id="KW-1134">Transmembrane beta strand</keyword>